<evidence type="ECO:0000313" key="2">
    <source>
        <dbReference type="EMBL" id="KAG6769324.1"/>
    </source>
</evidence>
<proteinExistence type="predicted"/>
<keyword evidence="1" id="KW-0812">Transmembrane</keyword>
<feature type="transmembrane region" description="Helical" evidence="1">
    <location>
        <begin position="58"/>
        <end position="79"/>
    </location>
</feature>
<protein>
    <submittedName>
        <fullName evidence="2">Uncharacterized protein</fullName>
    </submittedName>
</protein>
<sequence length="89" mass="9858">METVRAINVPMYTSLRRTAVAFTMIVEYLLTGQKHSLRVFGGCHVKDNLKLIRRSDLIYGYAVVSVANIFTAINLASIARTGNKPEISA</sequence>
<gene>
    <name evidence="2" type="ORF">POTOM_024954</name>
</gene>
<keyword evidence="1" id="KW-0472">Membrane</keyword>
<dbReference type="EMBL" id="JAAWWB010000012">
    <property type="protein sequence ID" value="KAG6769324.1"/>
    <property type="molecule type" value="Genomic_DNA"/>
</dbReference>
<reference evidence="2" key="1">
    <citation type="journal article" date="2020" name="bioRxiv">
        <title>Hybrid origin of Populus tomentosa Carr. identified through genome sequencing and phylogenomic analysis.</title>
        <authorList>
            <person name="An X."/>
            <person name="Gao K."/>
            <person name="Chen Z."/>
            <person name="Li J."/>
            <person name="Yang X."/>
            <person name="Yang X."/>
            <person name="Zhou J."/>
            <person name="Guo T."/>
            <person name="Zhao T."/>
            <person name="Huang S."/>
            <person name="Miao D."/>
            <person name="Khan W.U."/>
            <person name="Rao P."/>
            <person name="Ye M."/>
            <person name="Lei B."/>
            <person name="Liao W."/>
            <person name="Wang J."/>
            <person name="Ji L."/>
            <person name="Li Y."/>
            <person name="Guo B."/>
            <person name="Mustafa N.S."/>
            <person name="Li S."/>
            <person name="Yun Q."/>
            <person name="Keller S.R."/>
            <person name="Mao J."/>
            <person name="Zhang R."/>
            <person name="Strauss S.H."/>
        </authorList>
    </citation>
    <scope>NUCLEOTIDE SEQUENCE</scope>
    <source>
        <strain evidence="2">GM15</strain>
        <tissue evidence="2">Leaf</tissue>
    </source>
</reference>
<dbReference type="OrthoDB" id="10500170at2759"/>
<accession>A0A8X8CY03</accession>
<dbReference type="Proteomes" id="UP000886885">
    <property type="component" value="Chromosome 6D"/>
</dbReference>
<keyword evidence="3" id="KW-1185">Reference proteome</keyword>
<name>A0A8X8CY03_POPTO</name>
<evidence type="ECO:0000313" key="3">
    <source>
        <dbReference type="Proteomes" id="UP000886885"/>
    </source>
</evidence>
<organism evidence="2 3">
    <name type="scientific">Populus tomentosa</name>
    <name type="common">Chinese white poplar</name>
    <dbReference type="NCBI Taxonomy" id="118781"/>
    <lineage>
        <taxon>Eukaryota</taxon>
        <taxon>Viridiplantae</taxon>
        <taxon>Streptophyta</taxon>
        <taxon>Embryophyta</taxon>
        <taxon>Tracheophyta</taxon>
        <taxon>Spermatophyta</taxon>
        <taxon>Magnoliopsida</taxon>
        <taxon>eudicotyledons</taxon>
        <taxon>Gunneridae</taxon>
        <taxon>Pentapetalae</taxon>
        <taxon>rosids</taxon>
        <taxon>fabids</taxon>
        <taxon>Malpighiales</taxon>
        <taxon>Salicaceae</taxon>
        <taxon>Saliceae</taxon>
        <taxon>Populus</taxon>
    </lineage>
</organism>
<evidence type="ECO:0000256" key="1">
    <source>
        <dbReference type="SAM" id="Phobius"/>
    </source>
</evidence>
<keyword evidence="1" id="KW-1133">Transmembrane helix</keyword>
<comment type="caution">
    <text evidence="2">The sequence shown here is derived from an EMBL/GenBank/DDBJ whole genome shotgun (WGS) entry which is preliminary data.</text>
</comment>
<dbReference type="AlphaFoldDB" id="A0A8X8CY03"/>